<evidence type="ECO:0000256" key="1">
    <source>
        <dbReference type="SAM" id="Phobius"/>
    </source>
</evidence>
<keyword evidence="1" id="KW-0472">Membrane</keyword>
<dbReference type="Pfam" id="PF00149">
    <property type="entry name" value="Metallophos"/>
    <property type="match status" value="1"/>
</dbReference>
<dbReference type="SUPFAM" id="SSF56300">
    <property type="entry name" value="Metallo-dependent phosphatases"/>
    <property type="match status" value="1"/>
</dbReference>
<dbReference type="CDD" id="cd07385">
    <property type="entry name" value="MPP_YkuE_C"/>
    <property type="match status" value="1"/>
</dbReference>
<dbReference type="OMA" id="DTHYGPI"/>
<dbReference type="AlphaFoldDB" id="H2ZPW1"/>
<name>H2ZPW1_CIOSA</name>
<dbReference type="InterPro" id="IPR029052">
    <property type="entry name" value="Metallo-depent_PP-like"/>
</dbReference>
<dbReference type="Proteomes" id="UP000007875">
    <property type="component" value="Unassembled WGS sequence"/>
</dbReference>
<keyword evidence="1" id="KW-1133">Transmembrane helix</keyword>
<dbReference type="InterPro" id="IPR051158">
    <property type="entry name" value="Metallophosphoesterase_sf"/>
</dbReference>
<dbReference type="PANTHER" id="PTHR31302">
    <property type="entry name" value="TRANSMEMBRANE PROTEIN WITH METALLOPHOSPHOESTERASE DOMAIN-RELATED"/>
    <property type="match status" value="1"/>
</dbReference>
<dbReference type="eggNOG" id="ENOG502QRHG">
    <property type="taxonomic scope" value="Eukaryota"/>
</dbReference>
<evidence type="ECO:0000313" key="4">
    <source>
        <dbReference type="Proteomes" id="UP000007875"/>
    </source>
</evidence>
<reference evidence="3" key="2">
    <citation type="submission" date="2025-08" db="UniProtKB">
        <authorList>
            <consortium name="Ensembl"/>
        </authorList>
    </citation>
    <scope>IDENTIFICATION</scope>
</reference>
<feature type="transmembrane region" description="Helical" evidence="1">
    <location>
        <begin position="6"/>
        <end position="22"/>
    </location>
</feature>
<dbReference type="GeneTree" id="ENSGT00390000010260"/>
<keyword evidence="4" id="KW-1185">Reference proteome</keyword>
<feature type="domain" description="Calcineurin-like phosphoesterase" evidence="2">
    <location>
        <begin position="155"/>
        <end position="330"/>
    </location>
</feature>
<evidence type="ECO:0000313" key="3">
    <source>
        <dbReference type="Ensembl" id="ENSCSAVP00000019627.1"/>
    </source>
</evidence>
<dbReference type="GO" id="GO:0016787">
    <property type="term" value="F:hydrolase activity"/>
    <property type="evidence" value="ECO:0007669"/>
    <property type="project" value="InterPro"/>
</dbReference>
<dbReference type="PANTHER" id="PTHR31302:SF0">
    <property type="entry name" value="TRANSMEMBRANE PROTEIN WITH METALLOPHOSPHOESTERASE DOMAIN"/>
    <property type="match status" value="1"/>
</dbReference>
<sequence>IYRFQFMVVLNLVFYPGSRYFWRRLVTNTLSPKTPDVIQYTWKASVLAFIFLSHYSTFCVYVTLGLEPTFLSMASWVCFGSYIILFTFLISLSAIGFITNRVSGRIIFKKRHQSLLAVIFTVCFTIIAVQNAVMDPVVVNVEVPIAHLPKSMDRMKLVLLSDIHLGPTVGRSSVERIVTITNKLKPDLVVMAGDLTDATVAAMGKAAEPLYKLVAPYGKYFATGNHEYYTGDVENWFKLLQSFGFEILHNSNVKIHDKSNEKEWFCLAGTDDVQANQIGYEGHGMDLKQAYTGCDDTHSTILVAHQPSAAKTALNSEYKIQLVLSGHTHGGQMYPIIWLAYLLNPYLSGLYRHSASSYVYVTQGSVYYGFPLRLGSFPEITHISLRSV</sequence>
<reference evidence="4" key="1">
    <citation type="submission" date="2003-08" db="EMBL/GenBank/DDBJ databases">
        <authorList>
            <person name="Birren B."/>
            <person name="Nusbaum C."/>
            <person name="Abebe A."/>
            <person name="Abouelleil A."/>
            <person name="Adekoya E."/>
            <person name="Ait-zahra M."/>
            <person name="Allen N."/>
            <person name="Allen T."/>
            <person name="An P."/>
            <person name="Anderson M."/>
            <person name="Anderson S."/>
            <person name="Arachchi H."/>
            <person name="Armbruster J."/>
            <person name="Bachantsang P."/>
            <person name="Baldwin J."/>
            <person name="Barry A."/>
            <person name="Bayul T."/>
            <person name="Blitshsteyn B."/>
            <person name="Bloom T."/>
            <person name="Blye J."/>
            <person name="Boguslavskiy L."/>
            <person name="Borowsky M."/>
            <person name="Boukhgalter B."/>
            <person name="Brunache A."/>
            <person name="Butler J."/>
            <person name="Calixte N."/>
            <person name="Calvo S."/>
            <person name="Camarata J."/>
            <person name="Campo K."/>
            <person name="Chang J."/>
            <person name="Cheshatsang Y."/>
            <person name="Citroen M."/>
            <person name="Collymore A."/>
            <person name="Considine T."/>
            <person name="Cook A."/>
            <person name="Cooke P."/>
            <person name="Corum B."/>
            <person name="Cuomo C."/>
            <person name="David R."/>
            <person name="Dawoe T."/>
            <person name="Degray S."/>
            <person name="Dodge S."/>
            <person name="Dooley K."/>
            <person name="Dorje P."/>
            <person name="Dorjee K."/>
            <person name="Dorris L."/>
            <person name="Duffey N."/>
            <person name="Dupes A."/>
            <person name="Elkins T."/>
            <person name="Engels R."/>
            <person name="Erickson J."/>
            <person name="Farina A."/>
            <person name="Faro S."/>
            <person name="Ferreira P."/>
            <person name="Fischer H."/>
            <person name="Fitzgerald M."/>
            <person name="Foley K."/>
            <person name="Gage D."/>
            <person name="Galagan J."/>
            <person name="Gearin G."/>
            <person name="Gnerre S."/>
            <person name="Gnirke A."/>
            <person name="Goyette A."/>
            <person name="Graham J."/>
            <person name="Grandbois E."/>
            <person name="Gyaltsen K."/>
            <person name="Hafez N."/>
            <person name="Hagopian D."/>
            <person name="Hagos B."/>
            <person name="Hall J."/>
            <person name="Hatcher B."/>
            <person name="Heller A."/>
            <person name="Higgins H."/>
            <person name="Honan T."/>
            <person name="Horn A."/>
            <person name="Houde N."/>
            <person name="Hughes L."/>
            <person name="Hulme W."/>
            <person name="Husby E."/>
            <person name="Iliev I."/>
            <person name="Jaffe D."/>
            <person name="Jones C."/>
            <person name="Kamal M."/>
            <person name="Kamat A."/>
            <person name="Kamvysselis M."/>
            <person name="Karlsson E."/>
            <person name="Kells C."/>
            <person name="Kieu A."/>
            <person name="Kisner P."/>
            <person name="Kodira C."/>
            <person name="Kulbokas E."/>
            <person name="Labutti K."/>
            <person name="Lama D."/>
            <person name="Landers T."/>
            <person name="Leger J."/>
            <person name="Levine S."/>
            <person name="Lewis D."/>
            <person name="Lewis T."/>
            <person name="Lindblad-toh K."/>
            <person name="Liu X."/>
            <person name="Lokyitsang T."/>
            <person name="Lokyitsang Y."/>
            <person name="Lucien O."/>
            <person name="Lui A."/>
            <person name="Ma L.J."/>
            <person name="Mabbitt R."/>
            <person name="Macdonald J."/>
            <person name="Maclean C."/>
            <person name="Major J."/>
            <person name="Manning J."/>
            <person name="Marabella R."/>
            <person name="Maru K."/>
            <person name="Matthews C."/>
            <person name="Mauceli E."/>
            <person name="Mccarthy M."/>
            <person name="Mcdonough S."/>
            <person name="Mcghee T."/>
            <person name="Meldrim J."/>
            <person name="Meneus L."/>
            <person name="Mesirov J."/>
            <person name="Mihalev A."/>
            <person name="Mihova T."/>
            <person name="Mikkelsen T."/>
            <person name="Mlenga V."/>
            <person name="Moru K."/>
            <person name="Mozes J."/>
            <person name="Mulrain L."/>
            <person name="Munson G."/>
            <person name="Naylor J."/>
            <person name="Newes C."/>
            <person name="Nguyen C."/>
            <person name="Nguyen N."/>
            <person name="Nguyen T."/>
            <person name="Nicol R."/>
            <person name="Nielsen C."/>
            <person name="Nizzari M."/>
            <person name="Norbu C."/>
            <person name="Norbu N."/>
            <person name="O'donnell P."/>
            <person name="Okoawo O."/>
            <person name="O'leary S."/>
            <person name="Omotosho B."/>
            <person name="O'neill K."/>
            <person name="Osman S."/>
            <person name="Parker S."/>
            <person name="Perrin D."/>
            <person name="Phunkhang P."/>
            <person name="Piqani B."/>
            <person name="Purcell S."/>
            <person name="Rachupka T."/>
            <person name="Ramasamy U."/>
            <person name="Rameau R."/>
            <person name="Ray V."/>
            <person name="Raymond C."/>
            <person name="Retta R."/>
            <person name="Richardson S."/>
            <person name="Rise C."/>
            <person name="Rodriguez J."/>
            <person name="Rogers J."/>
            <person name="Rogov P."/>
            <person name="Rutman M."/>
            <person name="Schupbach R."/>
            <person name="Seaman C."/>
            <person name="Settipalli S."/>
            <person name="Sharpe T."/>
            <person name="Sheridan J."/>
            <person name="Sherpa N."/>
            <person name="Shi J."/>
            <person name="Smirnov S."/>
            <person name="Smith C."/>
            <person name="Sougnez C."/>
            <person name="Spencer B."/>
            <person name="Stalker J."/>
            <person name="Stange-thomann N."/>
            <person name="Stavropoulos S."/>
            <person name="Stetson K."/>
            <person name="Stone C."/>
            <person name="Stone S."/>
            <person name="Stubbs M."/>
            <person name="Talamas J."/>
            <person name="Tchuinga P."/>
            <person name="Tenzing P."/>
            <person name="Tesfaye S."/>
            <person name="Theodore J."/>
            <person name="Thoulutsang Y."/>
            <person name="Topham K."/>
            <person name="Towey S."/>
            <person name="Tsamla T."/>
            <person name="Tsomo N."/>
            <person name="Vallee D."/>
            <person name="Vassiliev H."/>
            <person name="Venkataraman V."/>
            <person name="Vinson J."/>
            <person name="Vo A."/>
            <person name="Wade C."/>
            <person name="Wang S."/>
            <person name="Wangchuk T."/>
            <person name="Wangdi T."/>
            <person name="Whittaker C."/>
            <person name="Wilkinson J."/>
            <person name="Wu Y."/>
            <person name="Wyman D."/>
            <person name="Yadav S."/>
            <person name="Yang S."/>
            <person name="Yang X."/>
            <person name="Yeager S."/>
            <person name="Yee E."/>
            <person name="Young G."/>
            <person name="Zainoun J."/>
            <person name="Zembeck L."/>
            <person name="Zimmer A."/>
            <person name="Zody M."/>
            <person name="Lander E."/>
        </authorList>
    </citation>
    <scope>NUCLEOTIDE SEQUENCE [LARGE SCALE GENOMIC DNA]</scope>
</reference>
<dbReference type="STRING" id="51511.ENSCSAVP00000019627"/>
<feature type="transmembrane region" description="Helical" evidence="1">
    <location>
        <begin position="70"/>
        <end position="95"/>
    </location>
</feature>
<evidence type="ECO:0000259" key="2">
    <source>
        <dbReference type="Pfam" id="PF00149"/>
    </source>
</evidence>
<keyword evidence="1" id="KW-0812">Transmembrane</keyword>
<dbReference type="InParanoid" id="H2ZPW1"/>
<dbReference type="InterPro" id="IPR004843">
    <property type="entry name" value="Calcineurin-like_PHP"/>
</dbReference>
<accession>H2ZPW1</accession>
<proteinExistence type="predicted"/>
<reference evidence="3" key="3">
    <citation type="submission" date="2025-09" db="UniProtKB">
        <authorList>
            <consortium name="Ensembl"/>
        </authorList>
    </citation>
    <scope>IDENTIFICATION</scope>
</reference>
<dbReference type="Ensembl" id="ENSCSAVT00000019839.1">
    <property type="protein sequence ID" value="ENSCSAVP00000019627.1"/>
    <property type="gene ID" value="ENSCSAVG00000011502.1"/>
</dbReference>
<feature type="transmembrane region" description="Helical" evidence="1">
    <location>
        <begin position="115"/>
        <end position="134"/>
    </location>
</feature>
<protein>
    <recommendedName>
        <fullName evidence="2">Calcineurin-like phosphoesterase domain-containing protein</fullName>
    </recommendedName>
</protein>
<dbReference type="HOGENOM" id="CLU_025443_5_2_1"/>
<feature type="transmembrane region" description="Helical" evidence="1">
    <location>
        <begin position="42"/>
        <end position="64"/>
    </location>
</feature>
<dbReference type="Gene3D" id="3.60.21.10">
    <property type="match status" value="1"/>
</dbReference>
<organism evidence="3 4">
    <name type="scientific">Ciona savignyi</name>
    <name type="common">Pacific transparent sea squirt</name>
    <dbReference type="NCBI Taxonomy" id="51511"/>
    <lineage>
        <taxon>Eukaryota</taxon>
        <taxon>Metazoa</taxon>
        <taxon>Chordata</taxon>
        <taxon>Tunicata</taxon>
        <taxon>Ascidiacea</taxon>
        <taxon>Phlebobranchia</taxon>
        <taxon>Cionidae</taxon>
        <taxon>Ciona</taxon>
    </lineage>
</organism>